<accession>A0A0C9VRM6</accession>
<dbReference type="AlphaFoldDB" id="A0A0C9VRM6"/>
<proteinExistence type="predicted"/>
<evidence type="ECO:0000313" key="2">
    <source>
        <dbReference type="Proteomes" id="UP000054279"/>
    </source>
</evidence>
<dbReference type="HOGENOM" id="CLU_1305560_0_0_1"/>
<organism evidence="1 2">
    <name type="scientific">Sphaerobolus stellatus (strain SS14)</name>
    <dbReference type="NCBI Taxonomy" id="990650"/>
    <lineage>
        <taxon>Eukaryota</taxon>
        <taxon>Fungi</taxon>
        <taxon>Dikarya</taxon>
        <taxon>Basidiomycota</taxon>
        <taxon>Agaricomycotina</taxon>
        <taxon>Agaricomycetes</taxon>
        <taxon>Phallomycetidae</taxon>
        <taxon>Geastrales</taxon>
        <taxon>Sphaerobolaceae</taxon>
        <taxon>Sphaerobolus</taxon>
    </lineage>
</organism>
<gene>
    <name evidence="1" type="ORF">M422DRAFT_67234</name>
</gene>
<dbReference type="EMBL" id="KN837113">
    <property type="protein sequence ID" value="KIJ45067.1"/>
    <property type="molecule type" value="Genomic_DNA"/>
</dbReference>
<protein>
    <submittedName>
        <fullName evidence="1">Unplaced genomic scaffold SPHSTscaffold_38, whole genome shotgun sequence</fullName>
    </submittedName>
</protein>
<dbReference type="Proteomes" id="UP000054279">
    <property type="component" value="Unassembled WGS sequence"/>
</dbReference>
<sequence length="211" mass="24066">MVPANKLFHGRKLNKARFKEPFWKEILTAQYPEDAKVSEVKEFIHGLISCVRFATNGPFCFDMNHVLMKARLPCALITSKGYCISSLDDVGRYRFGLNDINDMDQLDSHVASLVAQAIAAAEHNFTRSLLTGDWQYWLDDKSVTIYTCILFMRTALIFFRIPVSKELTSSVATGIQPRSETHISLCIPTMIEKVENPTTSLANRDIIFRYY</sequence>
<name>A0A0C9VRM6_SPHS4</name>
<reference evidence="1 2" key="1">
    <citation type="submission" date="2014-06" db="EMBL/GenBank/DDBJ databases">
        <title>Evolutionary Origins and Diversification of the Mycorrhizal Mutualists.</title>
        <authorList>
            <consortium name="DOE Joint Genome Institute"/>
            <consortium name="Mycorrhizal Genomics Consortium"/>
            <person name="Kohler A."/>
            <person name="Kuo A."/>
            <person name="Nagy L.G."/>
            <person name="Floudas D."/>
            <person name="Copeland A."/>
            <person name="Barry K.W."/>
            <person name="Cichocki N."/>
            <person name="Veneault-Fourrey C."/>
            <person name="LaButti K."/>
            <person name="Lindquist E.A."/>
            <person name="Lipzen A."/>
            <person name="Lundell T."/>
            <person name="Morin E."/>
            <person name="Murat C."/>
            <person name="Riley R."/>
            <person name="Ohm R."/>
            <person name="Sun H."/>
            <person name="Tunlid A."/>
            <person name="Henrissat B."/>
            <person name="Grigoriev I.V."/>
            <person name="Hibbett D.S."/>
            <person name="Martin F."/>
        </authorList>
    </citation>
    <scope>NUCLEOTIDE SEQUENCE [LARGE SCALE GENOMIC DNA]</scope>
    <source>
        <strain evidence="1 2">SS14</strain>
    </source>
</reference>
<keyword evidence="2" id="KW-1185">Reference proteome</keyword>
<evidence type="ECO:0000313" key="1">
    <source>
        <dbReference type="EMBL" id="KIJ45067.1"/>
    </source>
</evidence>